<dbReference type="Pfam" id="PF02518">
    <property type="entry name" value="HATPase_c"/>
    <property type="match status" value="1"/>
</dbReference>
<dbReference type="PROSITE" id="PS50851">
    <property type="entry name" value="CHEW"/>
    <property type="match status" value="1"/>
</dbReference>
<keyword evidence="6 16" id="KW-0808">Transferase</keyword>
<dbReference type="AlphaFoldDB" id="A0A6V8LP25"/>
<dbReference type="Pfam" id="PF02895">
    <property type="entry name" value="H-kinase_dim"/>
    <property type="match status" value="1"/>
</dbReference>
<dbReference type="PROSITE" id="PS50109">
    <property type="entry name" value="HIS_KIN"/>
    <property type="match status" value="1"/>
</dbReference>
<keyword evidence="10" id="KW-0902">Two-component regulatory system</keyword>
<dbReference type="InterPro" id="IPR036890">
    <property type="entry name" value="HATPase_C_sf"/>
</dbReference>
<dbReference type="EMBL" id="BLTE01000009">
    <property type="protein sequence ID" value="GFK94323.1"/>
    <property type="molecule type" value="Genomic_DNA"/>
</dbReference>
<accession>A0A6V8LP25</accession>
<protein>
    <recommendedName>
        <fullName evidence="3">Chemotaxis protein CheA</fullName>
        <ecNumber evidence="2">2.7.13.3</ecNumber>
    </recommendedName>
</protein>
<dbReference type="Pfam" id="PF01584">
    <property type="entry name" value="CheW"/>
    <property type="match status" value="1"/>
</dbReference>
<dbReference type="SMART" id="SM00387">
    <property type="entry name" value="HATPase_c"/>
    <property type="match status" value="1"/>
</dbReference>
<feature type="domain" description="HPt" evidence="15">
    <location>
        <begin position="1"/>
        <end position="102"/>
    </location>
</feature>
<evidence type="ECO:0000256" key="11">
    <source>
        <dbReference type="ARBA" id="ARBA00035100"/>
    </source>
</evidence>
<dbReference type="SMART" id="SM00260">
    <property type="entry name" value="CheW"/>
    <property type="match status" value="1"/>
</dbReference>
<dbReference type="RefSeq" id="WP_173084285.1">
    <property type="nucleotide sequence ID" value="NZ_BLTE01000009.1"/>
</dbReference>
<dbReference type="InterPro" id="IPR005467">
    <property type="entry name" value="His_kinase_dom"/>
</dbReference>
<dbReference type="EC" id="2.7.13.3" evidence="2"/>
<dbReference type="SUPFAM" id="SSF47384">
    <property type="entry name" value="Homodimeric domain of signal transducing histidine kinase"/>
    <property type="match status" value="1"/>
</dbReference>
<dbReference type="InterPro" id="IPR036097">
    <property type="entry name" value="HisK_dim/P_sf"/>
</dbReference>
<dbReference type="PRINTS" id="PR00344">
    <property type="entry name" value="BCTRLSENSOR"/>
</dbReference>
<dbReference type="InterPro" id="IPR003594">
    <property type="entry name" value="HATPase_dom"/>
</dbReference>
<dbReference type="SUPFAM" id="SSF55874">
    <property type="entry name" value="ATPase domain of HSP90 chaperone/DNA topoisomerase II/histidine kinase"/>
    <property type="match status" value="1"/>
</dbReference>
<reference evidence="16 17" key="1">
    <citation type="submission" date="2020-04" db="EMBL/GenBank/DDBJ databases">
        <authorList>
            <consortium name="Desulfovibrio sp. FSS-1 genome sequencing consortium"/>
            <person name="Shimoshige H."/>
            <person name="Kobayashi H."/>
            <person name="Maekawa T."/>
        </authorList>
    </citation>
    <scope>NUCLEOTIDE SEQUENCE [LARGE SCALE GENOMIC DNA]</scope>
    <source>
        <strain evidence="16 17">SIID29052-01</strain>
    </source>
</reference>
<dbReference type="InterPro" id="IPR008207">
    <property type="entry name" value="Sig_transdc_His_kin_Hpt_dom"/>
</dbReference>
<comment type="catalytic activity">
    <reaction evidence="1">
        <text>ATP + protein L-histidine = ADP + protein N-phospho-L-histidine.</text>
        <dbReference type="EC" id="2.7.13.3"/>
    </reaction>
</comment>
<dbReference type="Gene3D" id="3.30.565.10">
    <property type="entry name" value="Histidine kinase-like ATPase, C-terminal domain"/>
    <property type="match status" value="1"/>
</dbReference>
<evidence type="ECO:0000313" key="17">
    <source>
        <dbReference type="Proteomes" id="UP000494245"/>
    </source>
</evidence>
<name>A0A6V8LP25_9BACT</name>
<dbReference type="CDD" id="cd00088">
    <property type="entry name" value="HPT"/>
    <property type="match status" value="1"/>
</dbReference>
<gene>
    <name evidence="16" type="primary">cheA_4</name>
    <name evidence="16" type="ORF">NNJEOMEG_02166</name>
</gene>
<evidence type="ECO:0000256" key="8">
    <source>
        <dbReference type="ARBA" id="ARBA00022777"/>
    </source>
</evidence>
<sequence length="698" mass="76610">MEDTHRQAFRDEAADLLSELEEALLELDEDPGDMETVNRVFRAMHTLKGSGAMFGFDDVAHFTHEVETVFDLVRSGKMSVTKELLDVTLASKDHVKVLLENDGEDLSRFVPQGMAILDRFNALSKRVAGAAAQEQAPGVLLQETPGQGCTEGEERVYRVRLRPSKGIYATGNNPAYLLEDLAAKGSVKLFAHLEDIPPLEDLEPEDCHVWWDALVTTSAPEASLRDIFLFVEDECQVEITLLDASADTEILRLGEILVDRGDVSPEGLRQALRGQKRLGAILAEEGLLPGKSVDAALAEQNLMRERQEGRRPEVSASLRVSAEKLDVLQDLVGELVIVQAQIRQIAPELGHPLMLTLSEQLERLSDEIRDSTLSIRMLPIGSTFGTYRRLVRDLSAETGKEIDLVTSGEDTELDKTVLDRLGDALVHLLRNSIDHGVEPPAEREAVGKPRRGSVRLEAEHSGGDVVIRVEDDGRGIDPAKVRAKAVERGLMAPDAEYSNRQILDFIFQPGFSTARTVSSVSGRGVGMDVVKRVVNSMRGQIELDSVPGRGSTVTIRLPLTLAIIDGLQVRVADQGYVMPLDLVEECVELERASQNPEDRRRTINLRGEVVPYVSLREWFGFNGKAPAIEQVVVLTVEGSRLGMVVDQVVGEHQTVIKSLGPMFRGLEGFSGATIQGDGTMSLILDVKRIARLARGDAL</sequence>
<keyword evidence="17" id="KW-1185">Reference proteome</keyword>
<evidence type="ECO:0000313" key="16">
    <source>
        <dbReference type="EMBL" id="GFK94323.1"/>
    </source>
</evidence>
<dbReference type="InterPro" id="IPR004358">
    <property type="entry name" value="Sig_transdc_His_kin-like_C"/>
</dbReference>
<dbReference type="Pfam" id="PF01627">
    <property type="entry name" value="Hpt"/>
    <property type="match status" value="1"/>
</dbReference>
<dbReference type="SUPFAM" id="SSF47226">
    <property type="entry name" value="Histidine-containing phosphotransfer domain, HPT domain"/>
    <property type="match status" value="1"/>
</dbReference>
<dbReference type="InterPro" id="IPR037006">
    <property type="entry name" value="CheA-like_homodim_sf"/>
</dbReference>
<dbReference type="Gene3D" id="2.30.30.40">
    <property type="entry name" value="SH3 Domains"/>
    <property type="match status" value="1"/>
</dbReference>
<dbReference type="CDD" id="cd00731">
    <property type="entry name" value="CheA_reg"/>
    <property type="match status" value="1"/>
</dbReference>
<dbReference type="GO" id="GO:0005524">
    <property type="term" value="F:ATP binding"/>
    <property type="evidence" value="ECO:0007669"/>
    <property type="project" value="UniProtKB-KW"/>
</dbReference>
<evidence type="ECO:0000256" key="12">
    <source>
        <dbReference type="PROSITE-ProRule" id="PRU00110"/>
    </source>
</evidence>
<feature type="domain" description="CheW-like" evidence="14">
    <location>
        <begin position="563"/>
        <end position="695"/>
    </location>
</feature>
<evidence type="ECO:0000256" key="10">
    <source>
        <dbReference type="ARBA" id="ARBA00023012"/>
    </source>
</evidence>
<evidence type="ECO:0000256" key="2">
    <source>
        <dbReference type="ARBA" id="ARBA00012438"/>
    </source>
</evidence>
<dbReference type="FunFam" id="3.30.565.10:FF:000016">
    <property type="entry name" value="Chemotaxis protein CheA, putative"/>
    <property type="match status" value="1"/>
</dbReference>
<evidence type="ECO:0000256" key="5">
    <source>
        <dbReference type="ARBA" id="ARBA00022553"/>
    </source>
</evidence>
<comment type="caution">
    <text evidence="16">The sequence shown here is derived from an EMBL/GenBank/DDBJ whole genome shotgun (WGS) entry which is preliminary data.</text>
</comment>
<dbReference type="Gene3D" id="1.10.287.560">
    <property type="entry name" value="Histidine kinase CheA-like, homodimeric domain"/>
    <property type="match status" value="1"/>
</dbReference>
<dbReference type="SMART" id="SM00073">
    <property type="entry name" value="HPT"/>
    <property type="match status" value="1"/>
</dbReference>
<dbReference type="GO" id="GO:0006935">
    <property type="term" value="P:chemotaxis"/>
    <property type="evidence" value="ECO:0007669"/>
    <property type="project" value="UniProtKB-KW"/>
</dbReference>
<dbReference type="InterPro" id="IPR051315">
    <property type="entry name" value="Bact_Chemotaxis_CheA"/>
</dbReference>
<dbReference type="PANTHER" id="PTHR43395:SF10">
    <property type="entry name" value="CHEMOTAXIS PROTEIN CHEA"/>
    <property type="match status" value="1"/>
</dbReference>
<dbReference type="SUPFAM" id="SSF50341">
    <property type="entry name" value="CheW-like"/>
    <property type="match status" value="1"/>
</dbReference>
<dbReference type="InterPro" id="IPR036061">
    <property type="entry name" value="CheW-like_dom_sf"/>
</dbReference>
<dbReference type="PROSITE" id="PS50894">
    <property type="entry name" value="HPT"/>
    <property type="match status" value="1"/>
</dbReference>
<dbReference type="InterPro" id="IPR036641">
    <property type="entry name" value="HPT_dom_sf"/>
</dbReference>
<dbReference type="SUPFAM" id="SSF160246">
    <property type="entry name" value="EspE N-terminal domain-like"/>
    <property type="match status" value="1"/>
</dbReference>
<reference evidence="16 17" key="2">
    <citation type="submission" date="2020-05" db="EMBL/GenBank/DDBJ databases">
        <title>Draft genome sequence of Desulfovibrio sp. strainFSS-1.</title>
        <authorList>
            <person name="Shimoshige H."/>
            <person name="Kobayashi H."/>
            <person name="Maekawa T."/>
        </authorList>
    </citation>
    <scope>NUCLEOTIDE SEQUENCE [LARGE SCALE GENOMIC DNA]</scope>
    <source>
        <strain evidence="16 17">SIID29052-01</strain>
    </source>
</reference>
<evidence type="ECO:0000256" key="6">
    <source>
        <dbReference type="ARBA" id="ARBA00022679"/>
    </source>
</evidence>
<evidence type="ECO:0000256" key="7">
    <source>
        <dbReference type="ARBA" id="ARBA00022741"/>
    </source>
</evidence>
<dbReference type="SMART" id="SM01231">
    <property type="entry name" value="H-kinase_dim"/>
    <property type="match status" value="1"/>
</dbReference>
<feature type="modified residue" description="Phosphohistidine" evidence="12">
    <location>
        <position position="45"/>
    </location>
</feature>
<dbReference type="GO" id="GO:0005737">
    <property type="term" value="C:cytoplasm"/>
    <property type="evidence" value="ECO:0007669"/>
    <property type="project" value="InterPro"/>
</dbReference>
<evidence type="ECO:0000259" key="13">
    <source>
        <dbReference type="PROSITE" id="PS50109"/>
    </source>
</evidence>
<proteinExistence type="predicted"/>
<dbReference type="GO" id="GO:0000155">
    <property type="term" value="F:phosphorelay sensor kinase activity"/>
    <property type="evidence" value="ECO:0007669"/>
    <property type="project" value="InterPro"/>
</dbReference>
<evidence type="ECO:0000256" key="3">
    <source>
        <dbReference type="ARBA" id="ARBA00021495"/>
    </source>
</evidence>
<dbReference type="InterPro" id="IPR004105">
    <property type="entry name" value="CheA-like_dim"/>
</dbReference>
<evidence type="ECO:0000259" key="14">
    <source>
        <dbReference type="PROSITE" id="PS50851"/>
    </source>
</evidence>
<organism evidence="16 17">
    <name type="scientific">Fundidesulfovibrio magnetotacticus</name>
    <dbReference type="NCBI Taxonomy" id="2730080"/>
    <lineage>
        <taxon>Bacteria</taxon>
        <taxon>Pseudomonadati</taxon>
        <taxon>Thermodesulfobacteriota</taxon>
        <taxon>Desulfovibrionia</taxon>
        <taxon>Desulfovibrionales</taxon>
        <taxon>Desulfovibrionaceae</taxon>
        <taxon>Fundidesulfovibrio</taxon>
    </lineage>
</organism>
<evidence type="ECO:0000256" key="9">
    <source>
        <dbReference type="ARBA" id="ARBA00022840"/>
    </source>
</evidence>
<comment type="function">
    <text evidence="11">Involved in the transmission of sensory signals from the chemoreceptors to the flagellar motors. CheA is autophosphorylated; it can transfer its phosphate group to either CheB or CheY.</text>
</comment>
<keyword evidence="8" id="KW-0418">Kinase</keyword>
<dbReference type="PANTHER" id="PTHR43395">
    <property type="entry name" value="SENSOR HISTIDINE KINASE CHEA"/>
    <property type="match status" value="1"/>
</dbReference>
<dbReference type="Gene3D" id="1.20.120.160">
    <property type="entry name" value="HPT domain"/>
    <property type="match status" value="1"/>
</dbReference>
<dbReference type="InterPro" id="IPR002545">
    <property type="entry name" value="CheW-lke_dom"/>
</dbReference>
<keyword evidence="4" id="KW-0145">Chemotaxis</keyword>
<evidence type="ECO:0000256" key="4">
    <source>
        <dbReference type="ARBA" id="ARBA00022500"/>
    </source>
</evidence>
<evidence type="ECO:0000259" key="15">
    <source>
        <dbReference type="PROSITE" id="PS50894"/>
    </source>
</evidence>
<keyword evidence="9" id="KW-0067">ATP-binding</keyword>
<keyword evidence="7" id="KW-0547">Nucleotide-binding</keyword>
<dbReference type="InterPro" id="IPR037257">
    <property type="entry name" value="T2SS_E_N_sf"/>
</dbReference>
<dbReference type="Proteomes" id="UP000494245">
    <property type="component" value="Unassembled WGS sequence"/>
</dbReference>
<feature type="domain" description="Histidine kinase" evidence="13">
    <location>
        <begin position="326"/>
        <end position="561"/>
    </location>
</feature>
<evidence type="ECO:0000256" key="1">
    <source>
        <dbReference type="ARBA" id="ARBA00000085"/>
    </source>
</evidence>
<keyword evidence="5 12" id="KW-0597">Phosphoprotein</keyword>
<dbReference type="CDD" id="cd16916">
    <property type="entry name" value="HATPase_CheA-like"/>
    <property type="match status" value="1"/>
</dbReference>